<dbReference type="OrthoDB" id="32865at2"/>
<dbReference type="Gene3D" id="3.40.30.10">
    <property type="entry name" value="Glutaredoxin"/>
    <property type="match status" value="1"/>
</dbReference>
<dbReference type="SUPFAM" id="SSF52833">
    <property type="entry name" value="Thioredoxin-like"/>
    <property type="match status" value="1"/>
</dbReference>
<evidence type="ECO:0000313" key="2">
    <source>
        <dbReference type="Proteomes" id="UP000242662"/>
    </source>
</evidence>
<accession>A0A1G6HWL4</accession>
<dbReference type="PANTHER" id="PTHR33558">
    <property type="entry name" value="GLUTAREDOXIN-LIKE PROTEIN C5ORF63 HOMOLOG"/>
    <property type="match status" value="1"/>
</dbReference>
<keyword evidence="2" id="KW-1185">Reference proteome</keyword>
<proteinExistence type="predicted"/>
<protein>
    <submittedName>
        <fullName evidence="1">Glutaredoxin-like domain</fullName>
    </submittedName>
</protein>
<dbReference type="Pfam" id="PF05768">
    <property type="entry name" value="Glrx-like"/>
    <property type="match status" value="1"/>
</dbReference>
<dbReference type="EMBL" id="FMYM01000004">
    <property type="protein sequence ID" value="SDB97856.1"/>
    <property type="molecule type" value="Genomic_DNA"/>
</dbReference>
<dbReference type="PANTHER" id="PTHR33558:SF1">
    <property type="entry name" value="GLUTAREDOXIN-LIKE PROTEIN C5ORF63 HOMOLOG"/>
    <property type="match status" value="1"/>
</dbReference>
<gene>
    <name evidence="1" type="ORF">SAMN05421737_104185</name>
</gene>
<organism evidence="1 2">
    <name type="scientific">Shouchella lonarensis</name>
    <dbReference type="NCBI Taxonomy" id="1464122"/>
    <lineage>
        <taxon>Bacteria</taxon>
        <taxon>Bacillati</taxon>
        <taxon>Bacillota</taxon>
        <taxon>Bacilli</taxon>
        <taxon>Bacillales</taxon>
        <taxon>Bacillaceae</taxon>
        <taxon>Shouchella</taxon>
    </lineage>
</organism>
<dbReference type="STRING" id="1464122.SAMN05421737_104185"/>
<reference evidence="2" key="1">
    <citation type="submission" date="2016-09" db="EMBL/GenBank/DDBJ databases">
        <authorList>
            <person name="Varghese N."/>
            <person name="Submissions S."/>
        </authorList>
    </citation>
    <scope>NUCLEOTIDE SEQUENCE [LARGE SCALE GENOMIC DNA]</scope>
    <source>
        <strain evidence="2">25nlg</strain>
    </source>
</reference>
<dbReference type="Proteomes" id="UP000242662">
    <property type="component" value="Unassembled WGS sequence"/>
</dbReference>
<name>A0A1G6HWL4_9BACI</name>
<sequence>MKLQFFTKEECLLCDEGLVPVKILAERYALELEVIDIYEQEIYLEAYQLKIPVVVLDGQELGFGRLSMPELEERMKPML</sequence>
<dbReference type="AlphaFoldDB" id="A0A1G6HWL4"/>
<dbReference type="InterPro" id="IPR008554">
    <property type="entry name" value="Glutaredoxin-like"/>
</dbReference>
<evidence type="ECO:0000313" key="1">
    <source>
        <dbReference type="EMBL" id="SDB97856.1"/>
    </source>
</evidence>
<dbReference type="RefSeq" id="WP_090775301.1">
    <property type="nucleotide sequence ID" value="NZ_FMYM01000004.1"/>
</dbReference>
<dbReference type="InterPro" id="IPR052565">
    <property type="entry name" value="Glutaredoxin-like_YDR286C"/>
</dbReference>
<dbReference type="InterPro" id="IPR036249">
    <property type="entry name" value="Thioredoxin-like_sf"/>
</dbReference>